<dbReference type="Proteomes" id="UP000033140">
    <property type="component" value="Unassembled WGS sequence"/>
</dbReference>
<dbReference type="InterPro" id="IPR007330">
    <property type="entry name" value="MIT_dom"/>
</dbReference>
<feature type="compositionally biased region" description="Basic and acidic residues" evidence="1">
    <location>
        <begin position="32"/>
        <end position="45"/>
    </location>
</feature>
<protein>
    <recommendedName>
        <fullName evidence="3">MIT domain-containing protein</fullName>
    </recommendedName>
</protein>
<keyword evidence="2" id="KW-1133">Transmembrane helix</keyword>
<dbReference type="Gene3D" id="1.20.58.80">
    <property type="entry name" value="Phosphotransferase system, lactose/cellobiose-type IIA subunit"/>
    <property type="match status" value="1"/>
</dbReference>
<comment type="caution">
    <text evidence="4">The sequence shown here is derived from an EMBL/GenBank/DDBJ whole genome shotgun (WGS) entry which is preliminary data.</text>
</comment>
<feature type="region of interest" description="Disordered" evidence="1">
    <location>
        <begin position="117"/>
        <end position="140"/>
    </location>
</feature>
<feature type="region of interest" description="Disordered" evidence="1">
    <location>
        <begin position="435"/>
        <end position="470"/>
    </location>
</feature>
<sequence>MSLSAKKSYGALSHHRSASPERSRTQRPSRSPAREQDQNVDDERTHKSMLTVALAKAQTAVTYDTANNTKMAIAAYAQACDLLSTVMQRTKAPEDHEKLSRIYSTYADRMRLLIAEAPAPETNKDLPPSPPAGEESDGEYQEYDHIDQDYEDDYNDIEEAVLGFGARIPSRLGPPSPMRPESGILGMNAMPQFYQQMNALNPSSMPPPPQFDPASVVSPGHRPPMTERQSSSTSTTATTSRTSLGFSAQRDSASTIATSPGNSPIRTHEPFHQQTGELPPSSRGHRRKKSSLSASGDFENVLGANDVQWLNTIDEVSSRTSSPSSRRTDPADTQPWQGRNSPNVQLRTEKGLSELFEDTDPEDDMDDTDRLLTEITRTLGLNDLDEGPEDEYNALNDSKRTSDASSEAALSHREGQVLRVPSVRQRRLPQIQNLSIRTVTESAKEPPEPSRPATAAAPQPPVMPSMPPPRAPLRAPAMSQRNFTAPLPQLVAPPMTKSSSSGGPPGSARMRPTTPRRVMTDYSVPMLNGWPGQRAYPPRAPGMLRMQSQNSLRSIDVTLAGRATPRNEDYSPTSSIFASSEYAMSSAASSFSLPMSGGAPDRKIDFFDDSLWDLTPVIEPQPESTLFRPFWLMRVILKSLREGAHLTPNLYIPQDIWMMKSVKLKAVDEKINACEILDNGLRRVGGVPYGDIESLLEALLQFRLVMEGVQATLTKKLGEEFGGDGGSERPGLGAGWKMSQATLSLKAKFKSKKDSGASKLNALSGENEVMFEGPNAAYMNALARMLDHAQTLEKMYGHFDVHNLPSKSQDRFNKSFRHASDFFGGVVCKFVMADVAHAFVNGLLDCCSVLVFGARSAGSDGVNIIIYYGFGVVFFFFAYYIHGFDQLGYNIFKCVYLPSLRSSFPSPRTIRLITTSNISHKKRERMNQGLAPPRIVGIELSHPRMRRRTLH</sequence>
<keyword evidence="2" id="KW-0472">Membrane</keyword>
<feature type="compositionally biased region" description="Low complexity" evidence="1">
    <location>
        <begin position="230"/>
        <end position="243"/>
    </location>
</feature>
<feature type="region of interest" description="Disordered" evidence="1">
    <location>
        <begin position="198"/>
        <end position="299"/>
    </location>
</feature>
<name>A0A0E9N922_SAICN</name>
<feature type="compositionally biased region" description="Acidic residues" evidence="1">
    <location>
        <begin position="383"/>
        <end position="392"/>
    </location>
</feature>
<evidence type="ECO:0000259" key="3">
    <source>
        <dbReference type="Pfam" id="PF04212"/>
    </source>
</evidence>
<feature type="compositionally biased region" description="Acidic residues" evidence="1">
    <location>
        <begin position="355"/>
        <end position="367"/>
    </location>
</feature>
<dbReference type="PANTHER" id="PTHR37327:SF1">
    <property type="entry name" value="MICROTUBULE INTERACTING AND TRANSPORT DOMAIN-CONTAINING PROTEIN"/>
    <property type="match status" value="1"/>
</dbReference>
<reference evidence="4 5" key="3">
    <citation type="journal article" date="2015" name="Genome Announc.">
        <title>Draft Genome Sequence of the Archiascomycetous Yeast Saitoella complicata.</title>
        <authorList>
            <person name="Yamauchi K."/>
            <person name="Kondo S."/>
            <person name="Hamamoto M."/>
            <person name="Takahashi Y."/>
            <person name="Ogura Y."/>
            <person name="Hayashi T."/>
            <person name="Nishida H."/>
        </authorList>
    </citation>
    <scope>NUCLEOTIDE SEQUENCE [LARGE SCALE GENOMIC DNA]</scope>
    <source>
        <strain evidence="4 5">NRRL Y-17804</strain>
    </source>
</reference>
<reference evidence="4 5" key="1">
    <citation type="journal article" date="2011" name="J. Gen. Appl. Microbiol.">
        <title>Draft genome sequencing of the enigmatic yeast Saitoella complicata.</title>
        <authorList>
            <person name="Nishida H."/>
            <person name="Hamamoto M."/>
            <person name="Sugiyama J."/>
        </authorList>
    </citation>
    <scope>NUCLEOTIDE SEQUENCE [LARGE SCALE GENOMIC DNA]</scope>
    <source>
        <strain evidence="4 5">NRRL Y-17804</strain>
    </source>
</reference>
<dbReference type="STRING" id="698492.A0A0E9N922"/>
<feature type="transmembrane region" description="Helical" evidence="2">
    <location>
        <begin position="864"/>
        <end position="881"/>
    </location>
</feature>
<feature type="compositionally biased region" description="Pro residues" evidence="1">
    <location>
        <begin position="458"/>
        <end position="470"/>
    </location>
</feature>
<feature type="compositionally biased region" description="Low complexity" evidence="1">
    <location>
        <begin position="498"/>
        <end position="514"/>
    </location>
</feature>
<dbReference type="SUPFAM" id="SSF116846">
    <property type="entry name" value="MIT domain"/>
    <property type="match status" value="1"/>
</dbReference>
<feature type="compositionally biased region" description="Polar residues" evidence="1">
    <location>
        <begin position="244"/>
        <end position="265"/>
    </location>
</feature>
<feature type="compositionally biased region" description="Polar residues" evidence="1">
    <location>
        <begin position="334"/>
        <end position="346"/>
    </location>
</feature>
<dbReference type="OMA" id="PIRTHEP"/>
<dbReference type="EMBL" id="BACD03000003">
    <property type="protein sequence ID" value="GAO46372.1"/>
    <property type="molecule type" value="Genomic_DNA"/>
</dbReference>
<dbReference type="Pfam" id="PF04212">
    <property type="entry name" value="MIT"/>
    <property type="match status" value="1"/>
</dbReference>
<keyword evidence="5" id="KW-1185">Reference proteome</keyword>
<dbReference type="InterPro" id="IPR036181">
    <property type="entry name" value="MIT_dom_sf"/>
</dbReference>
<evidence type="ECO:0000256" key="1">
    <source>
        <dbReference type="SAM" id="MobiDB-lite"/>
    </source>
</evidence>
<accession>A0A0E9N922</accession>
<feature type="region of interest" description="Disordered" evidence="1">
    <location>
        <begin position="1"/>
        <end position="45"/>
    </location>
</feature>
<evidence type="ECO:0000256" key="2">
    <source>
        <dbReference type="SAM" id="Phobius"/>
    </source>
</evidence>
<organism evidence="4 5">
    <name type="scientific">Saitoella complicata (strain BCRC 22490 / CBS 7301 / JCM 7358 / NBRC 10748 / NRRL Y-17804)</name>
    <dbReference type="NCBI Taxonomy" id="698492"/>
    <lineage>
        <taxon>Eukaryota</taxon>
        <taxon>Fungi</taxon>
        <taxon>Dikarya</taxon>
        <taxon>Ascomycota</taxon>
        <taxon>Taphrinomycotina</taxon>
        <taxon>Taphrinomycotina incertae sedis</taxon>
        <taxon>Saitoella</taxon>
    </lineage>
</organism>
<dbReference type="PANTHER" id="PTHR37327">
    <property type="entry name" value="CHROMOSOME 1, WHOLE GENOME SHOTGUN SEQUENCE"/>
    <property type="match status" value="1"/>
</dbReference>
<feature type="region of interest" description="Disordered" evidence="1">
    <location>
        <begin position="489"/>
        <end position="514"/>
    </location>
</feature>
<feature type="region of interest" description="Disordered" evidence="1">
    <location>
        <begin position="315"/>
        <end position="416"/>
    </location>
</feature>
<gene>
    <name evidence="4" type="ORF">G7K_0603-t1</name>
</gene>
<keyword evidence="2" id="KW-0812">Transmembrane</keyword>
<dbReference type="AlphaFoldDB" id="A0A0E9N922"/>
<proteinExistence type="predicted"/>
<evidence type="ECO:0000313" key="5">
    <source>
        <dbReference type="Proteomes" id="UP000033140"/>
    </source>
</evidence>
<feature type="domain" description="MIT" evidence="3">
    <location>
        <begin position="53"/>
        <end position="111"/>
    </location>
</feature>
<reference evidence="4 5" key="2">
    <citation type="journal article" date="2014" name="J. Gen. Appl. Microbiol.">
        <title>The early diverging ascomycetous budding yeast Saitoella complicata has three histone deacetylases belonging to the Clr6, Hos2, and Rpd3 lineages.</title>
        <authorList>
            <person name="Nishida H."/>
            <person name="Matsumoto T."/>
            <person name="Kondo S."/>
            <person name="Hamamoto M."/>
            <person name="Yoshikawa H."/>
        </authorList>
    </citation>
    <scope>NUCLEOTIDE SEQUENCE [LARGE SCALE GENOMIC DNA]</scope>
    <source>
        <strain evidence="4 5">NRRL Y-17804</strain>
    </source>
</reference>
<evidence type="ECO:0000313" key="4">
    <source>
        <dbReference type="EMBL" id="GAO46372.1"/>
    </source>
</evidence>